<evidence type="ECO:0008006" key="5">
    <source>
        <dbReference type="Google" id="ProtNLM"/>
    </source>
</evidence>
<evidence type="ECO:0000313" key="4">
    <source>
        <dbReference type="Proteomes" id="UP001627154"/>
    </source>
</evidence>
<dbReference type="PANTHER" id="PTHR13237">
    <property type="entry name" value="SOMETHING ABOUT SILENCING PROTEIN 10-RELATED"/>
    <property type="match status" value="1"/>
</dbReference>
<reference evidence="3 4" key="1">
    <citation type="journal article" date="2024" name="bioRxiv">
        <title>A reference genome for Trichogramma kaykai: A tiny desert-dwelling parasitoid wasp with competing sex-ratio distorters.</title>
        <authorList>
            <person name="Culotta J."/>
            <person name="Lindsey A.R."/>
        </authorList>
    </citation>
    <scope>NUCLEOTIDE SEQUENCE [LARGE SCALE GENOMIC DNA]</scope>
    <source>
        <strain evidence="3 4">KSX58</strain>
    </source>
</reference>
<organism evidence="3 4">
    <name type="scientific">Trichogramma kaykai</name>
    <dbReference type="NCBI Taxonomy" id="54128"/>
    <lineage>
        <taxon>Eukaryota</taxon>
        <taxon>Metazoa</taxon>
        <taxon>Ecdysozoa</taxon>
        <taxon>Arthropoda</taxon>
        <taxon>Hexapoda</taxon>
        <taxon>Insecta</taxon>
        <taxon>Pterygota</taxon>
        <taxon>Neoptera</taxon>
        <taxon>Endopterygota</taxon>
        <taxon>Hymenoptera</taxon>
        <taxon>Apocrita</taxon>
        <taxon>Proctotrupomorpha</taxon>
        <taxon>Chalcidoidea</taxon>
        <taxon>Trichogrammatidae</taxon>
        <taxon>Trichogramma</taxon>
    </lineage>
</organism>
<feature type="compositionally biased region" description="Polar residues" evidence="2">
    <location>
        <begin position="270"/>
        <end position="284"/>
    </location>
</feature>
<gene>
    <name evidence="3" type="ORF">TKK_006334</name>
</gene>
<feature type="compositionally biased region" description="Acidic residues" evidence="2">
    <location>
        <begin position="154"/>
        <end position="165"/>
    </location>
</feature>
<keyword evidence="4" id="KW-1185">Reference proteome</keyword>
<dbReference type="PANTHER" id="PTHR13237:SF9">
    <property type="entry name" value="NEUROGUIDIN"/>
    <property type="match status" value="1"/>
</dbReference>
<sequence>MSYHFVRRIYLCAIDEMEQRDLPQALSLLGEMNKNVEEVNALVENMLKRVKNGEITTDKGLNFLEMKYQMLLSYLINLTHIVLRKCSGEKIEDHPSIDRLIEIKTVLVKIKPIEQNFNKQIEKFVKTAATGTRDSDDPINFKPNPNALIGKLDDSDEESESDDEIKEAGPKPKKSGIYVPPKLAAVHYDGDVSAADKTRRAEERARRRAVSGTVLQELKEEFLDAPIEDSADISEKQSSFGRENKRKIEYEETYMTRLPVTKAEKHRQRQMTTLGTLGTEITSFGSGPSGKKRKAKGKGKSKKSFKKKRHN</sequence>
<accession>A0ABD2X5Q9</accession>
<feature type="compositionally biased region" description="Basic residues" evidence="2">
    <location>
        <begin position="290"/>
        <end position="311"/>
    </location>
</feature>
<feature type="region of interest" description="Disordered" evidence="2">
    <location>
        <begin position="261"/>
        <end position="311"/>
    </location>
</feature>
<comment type="similarity">
    <text evidence="1">Belongs to the SAS10 family.</text>
</comment>
<name>A0ABD2X5Q9_9HYME</name>
<proteinExistence type="inferred from homology"/>
<protein>
    <recommendedName>
        <fullName evidence="5">Neuroguidin</fullName>
    </recommendedName>
</protein>
<evidence type="ECO:0000256" key="1">
    <source>
        <dbReference type="ARBA" id="ARBA00010979"/>
    </source>
</evidence>
<feature type="region of interest" description="Disordered" evidence="2">
    <location>
        <begin position="228"/>
        <end position="247"/>
    </location>
</feature>
<dbReference type="InterPro" id="IPR007146">
    <property type="entry name" value="Sas10/Utp3/C1D"/>
</dbReference>
<evidence type="ECO:0000313" key="3">
    <source>
        <dbReference type="EMBL" id="KAL3400479.1"/>
    </source>
</evidence>
<dbReference type="Proteomes" id="UP001627154">
    <property type="component" value="Unassembled WGS sequence"/>
</dbReference>
<dbReference type="AlphaFoldDB" id="A0ABD2X5Q9"/>
<comment type="caution">
    <text evidence="3">The sequence shown here is derived from an EMBL/GenBank/DDBJ whole genome shotgun (WGS) entry which is preliminary data.</text>
</comment>
<dbReference type="Pfam" id="PF04000">
    <property type="entry name" value="Sas10_Utp3"/>
    <property type="match status" value="1"/>
</dbReference>
<feature type="compositionally biased region" description="Basic and acidic residues" evidence="2">
    <location>
        <begin position="190"/>
        <end position="205"/>
    </location>
</feature>
<feature type="region of interest" description="Disordered" evidence="2">
    <location>
        <begin position="129"/>
        <end position="179"/>
    </location>
</feature>
<feature type="region of interest" description="Disordered" evidence="2">
    <location>
        <begin position="190"/>
        <end position="209"/>
    </location>
</feature>
<evidence type="ECO:0000256" key="2">
    <source>
        <dbReference type="SAM" id="MobiDB-lite"/>
    </source>
</evidence>
<dbReference type="GO" id="GO:0005634">
    <property type="term" value="C:nucleus"/>
    <property type="evidence" value="ECO:0007669"/>
    <property type="project" value="UniProtKB-ARBA"/>
</dbReference>
<dbReference type="EMBL" id="JBJJXI010000051">
    <property type="protein sequence ID" value="KAL3400479.1"/>
    <property type="molecule type" value="Genomic_DNA"/>
</dbReference>